<dbReference type="STRING" id="882083.SacmaDRAFT_2597"/>
<dbReference type="Pfam" id="PF04264">
    <property type="entry name" value="YceI"/>
    <property type="match status" value="1"/>
</dbReference>
<dbReference type="SUPFAM" id="SSF101874">
    <property type="entry name" value="YceI-like"/>
    <property type="match status" value="1"/>
</dbReference>
<evidence type="ECO:0000259" key="2">
    <source>
        <dbReference type="SMART" id="SM00867"/>
    </source>
</evidence>
<dbReference type="SMART" id="SM00867">
    <property type="entry name" value="YceI"/>
    <property type="match status" value="1"/>
</dbReference>
<comment type="similarity">
    <text evidence="1">Belongs to the UPF0312 family.</text>
</comment>
<evidence type="ECO:0000313" key="4">
    <source>
        <dbReference type="Proteomes" id="UP000004926"/>
    </source>
</evidence>
<name>H5X0P3_9PSEU</name>
<dbReference type="RefSeq" id="WP_009154224.1">
    <property type="nucleotide sequence ID" value="NZ_CM001439.1"/>
</dbReference>
<dbReference type="AlphaFoldDB" id="H5X0P3"/>
<keyword evidence="4" id="KW-1185">Reference proteome</keyword>
<dbReference type="InterPro" id="IPR007372">
    <property type="entry name" value="Lipid/polyisoprenoid-bd_YceI"/>
</dbReference>
<dbReference type="OrthoDB" id="9811006at2"/>
<dbReference type="eggNOG" id="COG2353">
    <property type="taxonomic scope" value="Bacteria"/>
</dbReference>
<dbReference type="EMBL" id="CM001439">
    <property type="protein sequence ID" value="EHR50839.1"/>
    <property type="molecule type" value="Genomic_DNA"/>
</dbReference>
<evidence type="ECO:0000313" key="3">
    <source>
        <dbReference type="EMBL" id="EHR50839.1"/>
    </source>
</evidence>
<dbReference type="InterPro" id="IPR036761">
    <property type="entry name" value="TTHA0802/YceI-like_sf"/>
</dbReference>
<evidence type="ECO:0000256" key="1">
    <source>
        <dbReference type="ARBA" id="ARBA00008812"/>
    </source>
</evidence>
<protein>
    <recommendedName>
        <fullName evidence="2">Lipid/polyisoprenoid-binding YceI-like domain-containing protein</fullName>
    </recommendedName>
</protein>
<dbReference type="PANTHER" id="PTHR34406">
    <property type="entry name" value="PROTEIN YCEI"/>
    <property type="match status" value="1"/>
</dbReference>
<dbReference type="Proteomes" id="UP000004926">
    <property type="component" value="Chromosome"/>
</dbReference>
<sequence length="177" mass="19039">MSTSHPEITGIQFPAEGKYRIVPGRSTVSFTTSHLFGLGKVRGSFRIEDGLIHVADPVGGSSARATIAAASVDTGNSTRDSMLRSPTYLDATAHPHITFASDRLEESEGALLLHGTLTVRESTAPVQLRVDSSEADATTVRLTASCRIDRYAFAITAMKAMTGRWQTMLLDVTAERD</sequence>
<proteinExistence type="inferred from homology"/>
<dbReference type="Gene3D" id="2.40.128.110">
    <property type="entry name" value="Lipid/polyisoprenoid-binding, YceI-like"/>
    <property type="match status" value="1"/>
</dbReference>
<dbReference type="PANTHER" id="PTHR34406:SF1">
    <property type="entry name" value="PROTEIN YCEI"/>
    <property type="match status" value="1"/>
</dbReference>
<feature type="domain" description="Lipid/polyisoprenoid-binding YceI-like" evidence="2">
    <location>
        <begin position="18"/>
        <end position="177"/>
    </location>
</feature>
<reference evidence="3 4" key="1">
    <citation type="journal article" date="2012" name="Stand. Genomic Sci.">
        <title>Genome sequence of the ocean sediment bacterium Saccharomonospora marina type strain (XMU15(T)).</title>
        <authorList>
            <person name="Klenk H.P."/>
            <person name="Lu M."/>
            <person name="Lucas S."/>
            <person name="Lapidus A."/>
            <person name="Copeland A."/>
            <person name="Pitluck S."/>
            <person name="Goodwin L.A."/>
            <person name="Han C."/>
            <person name="Tapia R."/>
            <person name="Brambilla E.M."/>
            <person name="Potter G."/>
            <person name="Land M."/>
            <person name="Ivanova N."/>
            <person name="Rohde M."/>
            <person name="Goker M."/>
            <person name="Detter J.C."/>
            <person name="Li W.J."/>
            <person name="Kyrpides N.C."/>
            <person name="Woyke T."/>
        </authorList>
    </citation>
    <scope>NUCLEOTIDE SEQUENCE [LARGE SCALE GENOMIC DNA]</scope>
    <source>
        <strain evidence="3 4">XMU15</strain>
    </source>
</reference>
<organism evidence="3 4">
    <name type="scientific">Saccharomonospora marina XMU15</name>
    <dbReference type="NCBI Taxonomy" id="882083"/>
    <lineage>
        <taxon>Bacteria</taxon>
        <taxon>Bacillati</taxon>
        <taxon>Actinomycetota</taxon>
        <taxon>Actinomycetes</taxon>
        <taxon>Pseudonocardiales</taxon>
        <taxon>Pseudonocardiaceae</taxon>
        <taxon>Saccharomonospora</taxon>
    </lineage>
</organism>
<accession>H5X0P3</accession>
<dbReference type="HOGENOM" id="CLU_071003_3_1_11"/>
<gene>
    <name evidence="3" type="ORF">SacmaDRAFT_2597</name>
</gene>